<protein>
    <recommendedName>
        <fullName evidence="2">Rad60/SUMO-like domain-containing protein</fullName>
    </recommendedName>
</protein>
<dbReference type="EMBL" id="RSCD01000023">
    <property type="protein sequence ID" value="RSH83752.1"/>
    <property type="molecule type" value="Genomic_DNA"/>
</dbReference>
<name>A0A427XY56_9TREE</name>
<feature type="compositionally biased region" description="Low complexity" evidence="1">
    <location>
        <begin position="336"/>
        <end position="352"/>
    </location>
</feature>
<feature type="region of interest" description="Disordered" evidence="1">
    <location>
        <begin position="305"/>
        <end position="354"/>
    </location>
</feature>
<organism evidence="3 4">
    <name type="scientific">Saitozyma podzolica</name>
    <dbReference type="NCBI Taxonomy" id="1890683"/>
    <lineage>
        <taxon>Eukaryota</taxon>
        <taxon>Fungi</taxon>
        <taxon>Dikarya</taxon>
        <taxon>Basidiomycota</taxon>
        <taxon>Agaricomycotina</taxon>
        <taxon>Tremellomycetes</taxon>
        <taxon>Tremellales</taxon>
        <taxon>Trimorphomycetaceae</taxon>
        <taxon>Saitozyma</taxon>
    </lineage>
</organism>
<evidence type="ECO:0000313" key="4">
    <source>
        <dbReference type="Proteomes" id="UP000279259"/>
    </source>
</evidence>
<feature type="compositionally biased region" description="Basic and acidic residues" evidence="1">
    <location>
        <begin position="123"/>
        <end position="137"/>
    </location>
</feature>
<feature type="compositionally biased region" description="Basic residues" evidence="1">
    <location>
        <begin position="66"/>
        <end position="77"/>
    </location>
</feature>
<feature type="region of interest" description="Disordered" evidence="1">
    <location>
        <begin position="1"/>
        <end position="151"/>
    </location>
</feature>
<comment type="caution">
    <text evidence="3">The sequence shown here is derived from an EMBL/GenBank/DDBJ whole genome shotgun (WGS) entry which is preliminary data.</text>
</comment>
<dbReference type="InterPro" id="IPR022617">
    <property type="entry name" value="Rad60/SUMO-like_dom"/>
</dbReference>
<sequence length="435" mass="46958">MSLKGKEKAGPVVLDDEEDSDTDFFTARRPTRIRQITPPARRSSPPPSSAIIISSDSDSASEGKKLSRAKKAAKPKSKPVQLADWTKRGVPGLGRNRKRGSTEEKRSGSATDAIIILSSDDELAPRRDKGKGKEEPKKRFRTSLTPPPEMTQAQLQGIRDIIDRALPIEGPPVDDEAEQSFSGSIAPRDANGDRQDQIRVTVRMVADPARREAGASAAAIKAYEKVRIFTCVSRDPVSILLKDLAHRIGKLPEDIVLAHEGQRIVVTRVSWAALGYGDAAELAGYEKPFWERLEDEKRKRRMAHLDDFDGGETSTAQPTGRSPVAGSDPGAGAGAGAERTPSPSPGPTGTTPIAPTQIKLLMRGHWGEVKFAVKVSAAGTVTVQQLIAHYCKKVAKEGMEGKVKLSWDGESQEMGTTVEEMGAESGDMIDMIVPT</sequence>
<accession>A0A427XY56</accession>
<evidence type="ECO:0000256" key="1">
    <source>
        <dbReference type="SAM" id="MobiDB-lite"/>
    </source>
</evidence>
<dbReference type="Proteomes" id="UP000279259">
    <property type="component" value="Unassembled WGS sequence"/>
</dbReference>
<dbReference type="Gene3D" id="3.10.20.90">
    <property type="entry name" value="Phosphatidylinositol 3-kinase Catalytic Subunit, Chain A, domain 1"/>
    <property type="match status" value="1"/>
</dbReference>
<gene>
    <name evidence="3" type="ORF">EHS25_005367</name>
</gene>
<evidence type="ECO:0000259" key="2">
    <source>
        <dbReference type="Pfam" id="PF11976"/>
    </source>
</evidence>
<feature type="domain" description="Rad60/SUMO-like" evidence="2">
    <location>
        <begin position="360"/>
        <end position="433"/>
    </location>
</feature>
<dbReference type="Pfam" id="PF11976">
    <property type="entry name" value="Rad60-SLD"/>
    <property type="match status" value="1"/>
</dbReference>
<keyword evidence="4" id="KW-1185">Reference proteome</keyword>
<dbReference type="OrthoDB" id="442921at2759"/>
<dbReference type="AlphaFoldDB" id="A0A427XY56"/>
<reference evidence="3 4" key="1">
    <citation type="submission" date="2018-11" db="EMBL/GenBank/DDBJ databases">
        <title>Genome sequence of Saitozyma podzolica DSM 27192.</title>
        <authorList>
            <person name="Aliyu H."/>
            <person name="Gorte O."/>
            <person name="Ochsenreither K."/>
        </authorList>
    </citation>
    <scope>NUCLEOTIDE SEQUENCE [LARGE SCALE GENOMIC DNA]</scope>
    <source>
        <strain evidence="3 4">DSM 27192</strain>
    </source>
</reference>
<dbReference type="STRING" id="1890683.A0A427XY56"/>
<proteinExistence type="predicted"/>
<feature type="compositionally biased region" description="Low complexity" evidence="1">
    <location>
        <begin position="23"/>
        <end position="60"/>
    </location>
</feature>
<feature type="region of interest" description="Disordered" evidence="1">
    <location>
        <begin position="172"/>
        <end position="194"/>
    </location>
</feature>
<evidence type="ECO:0000313" key="3">
    <source>
        <dbReference type="EMBL" id="RSH83752.1"/>
    </source>
</evidence>